<name>A0A3P3QB57_9GAMM</name>
<evidence type="ECO:0000256" key="14">
    <source>
        <dbReference type="ARBA" id="ARBA00022963"/>
    </source>
</evidence>
<keyword evidence="9" id="KW-0812">Transmembrane</keyword>
<dbReference type="GO" id="GO:0004623">
    <property type="term" value="F:phospholipase A2 activity"/>
    <property type="evidence" value="ECO:0007669"/>
    <property type="project" value="UniProtKB-EC"/>
</dbReference>
<comment type="cofactor">
    <cofactor evidence="20">
        <name>Ca(2+)</name>
        <dbReference type="ChEBI" id="CHEBI:29108"/>
    </cofactor>
    <text evidence="20">Binds 1 Ca(2+) ion per monomer. In the dimeric form the Ca(2+) is bound by different amino acids with binding of each Ca(2+) shared with ligands coming from each monomer. The Ca(2+) ion may have a role in catalysis.</text>
</comment>
<dbReference type="RefSeq" id="WP_046520858.1">
    <property type="nucleotide sequence ID" value="NZ_LAVS01000087.1"/>
</dbReference>
<evidence type="ECO:0000256" key="13">
    <source>
        <dbReference type="ARBA" id="ARBA00022837"/>
    </source>
</evidence>
<gene>
    <name evidence="21" type="ORF">EIK76_16960</name>
</gene>
<dbReference type="EMBL" id="RRCF01000008">
    <property type="protein sequence ID" value="RRJ18446.1"/>
    <property type="molecule type" value="Genomic_DNA"/>
</dbReference>
<evidence type="ECO:0000256" key="18">
    <source>
        <dbReference type="PIRSR" id="PIRSR603187-1"/>
    </source>
</evidence>
<evidence type="ECO:0000256" key="10">
    <source>
        <dbReference type="ARBA" id="ARBA00022723"/>
    </source>
</evidence>
<accession>A0A3P3QB57</accession>
<evidence type="ECO:0000256" key="2">
    <source>
        <dbReference type="ARBA" id="ARBA00001604"/>
    </source>
</evidence>
<keyword evidence="15 20" id="KW-0443">Lipid metabolism</keyword>
<comment type="catalytic activity">
    <reaction evidence="2 20">
        <text>a 1,2-diacyl-sn-glycero-3-phosphocholine + H2O = a 1-acyl-sn-glycero-3-phosphocholine + a fatty acid + H(+)</text>
        <dbReference type="Rhea" id="RHEA:15801"/>
        <dbReference type="ChEBI" id="CHEBI:15377"/>
        <dbReference type="ChEBI" id="CHEBI:15378"/>
        <dbReference type="ChEBI" id="CHEBI:28868"/>
        <dbReference type="ChEBI" id="CHEBI:57643"/>
        <dbReference type="ChEBI" id="CHEBI:58168"/>
        <dbReference type="EC" id="3.1.1.4"/>
    </reaction>
</comment>
<evidence type="ECO:0000313" key="22">
    <source>
        <dbReference type="Proteomes" id="UP000276260"/>
    </source>
</evidence>
<comment type="caution">
    <text evidence="21">The sequence shown here is derived from an EMBL/GenBank/DDBJ whole genome shotgun (WGS) entry which is preliminary data.</text>
</comment>
<dbReference type="EC" id="3.1.1.32" evidence="5 20"/>
<feature type="binding site" description="in dimeric form" evidence="19">
    <location>
        <position position="273"/>
    </location>
    <ligand>
        <name>Ca(2+)</name>
        <dbReference type="ChEBI" id="CHEBI:29108"/>
        <label>1</label>
    </ligand>
</feature>
<dbReference type="GO" id="GO:0016042">
    <property type="term" value="P:lipid catabolic process"/>
    <property type="evidence" value="ECO:0007669"/>
    <property type="project" value="UniProtKB-KW"/>
</dbReference>
<comment type="subunit">
    <text evidence="4 20">Homodimer; dimerization is reversible, and the dimeric form is the active one.</text>
</comment>
<keyword evidence="11 20" id="KW-0732">Signal</keyword>
<dbReference type="CDD" id="cd00541">
    <property type="entry name" value="OMPLA"/>
    <property type="match status" value="1"/>
</dbReference>
<evidence type="ECO:0000256" key="7">
    <source>
        <dbReference type="ARBA" id="ARBA00021726"/>
    </source>
</evidence>
<evidence type="ECO:0000256" key="3">
    <source>
        <dbReference type="ARBA" id="ARBA00010525"/>
    </source>
</evidence>
<comment type="function">
    <text evidence="20">Hydrolysis of phosphatidylcholine with phospholipase A2 (EC 3.1.1.4) and phospholipase A1 (EC 3.1.1.32) activities.</text>
</comment>
<evidence type="ECO:0000256" key="19">
    <source>
        <dbReference type="PIRSR" id="PIRSR603187-2"/>
    </source>
</evidence>
<dbReference type="GO" id="GO:0008970">
    <property type="term" value="F:phospholipase A1 activity"/>
    <property type="evidence" value="ECO:0007669"/>
    <property type="project" value="UniProtKB-EC"/>
</dbReference>
<dbReference type="Proteomes" id="UP000276260">
    <property type="component" value="Unassembled WGS sequence"/>
</dbReference>
<evidence type="ECO:0000256" key="6">
    <source>
        <dbReference type="ARBA" id="ARBA00013278"/>
    </source>
</evidence>
<comment type="subcellular location">
    <subcellularLocation>
        <location evidence="20">Cell outer membrane</location>
        <topology evidence="20">Multi-pass membrane protein</topology>
    </subcellularLocation>
    <text evidence="20">One of the very few enzymes located there.</text>
</comment>
<keyword evidence="10 19" id="KW-0479">Metal-binding</keyword>
<feature type="binding site" description="in dimeric form" evidence="19">
    <location>
        <position position="188"/>
    </location>
    <ligand>
        <name>Ca(2+)</name>
        <dbReference type="ChEBI" id="CHEBI:29108"/>
        <label>1</label>
    </ligand>
</feature>
<evidence type="ECO:0000256" key="4">
    <source>
        <dbReference type="ARBA" id="ARBA00011702"/>
    </source>
</evidence>
<dbReference type="Gene3D" id="2.40.230.10">
    <property type="entry name" value="Phospholipase A1"/>
    <property type="match status" value="1"/>
</dbReference>
<organism evidence="21 22">
    <name type="scientific">Rheinheimera mesophila</name>
    <dbReference type="NCBI Taxonomy" id="1547515"/>
    <lineage>
        <taxon>Bacteria</taxon>
        <taxon>Pseudomonadati</taxon>
        <taxon>Pseudomonadota</taxon>
        <taxon>Gammaproteobacteria</taxon>
        <taxon>Chromatiales</taxon>
        <taxon>Chromatiaceae</taxon>
        <taxon>Rheinheimera</taxon>
    </lineage>
</organism>
<keyword evidence="16" id="KW-0472">Membrane</keyword>
<comment type="similarity">
    <text evidence="3 20">Belongs to the phospholipase A1 family.</text>
</comment>
<evidence type="ECO:0000256" key="17">
    <source>
        <dbReference type="ARBA" id="ARBA00023237"/>
    </source>
</evidence>
<feature type="active site" description="Nucleophile" evidence="18">
    <location>
        <position position="230"/>
    </location>
</feature>
<protein>
    <recommendedName>
        <fullName evidence="7 20">Phospholipase A1</fullName>
        <ecNumber evidence="5 20">3.1.1.32</ecNumber>
        <ecNumber evidence="6 20">3.1.1.4</ecNumber>
    </recommendedName>
    <alternativeName>
        <fullName evidence="20">Phosphatidylcholine 1-acylhydrolase</fullName>
    </alternativeName>
</protein>
<evidence type="ECO:0000256" key="8">
    <source>
        <dbReference type="ARBA" id="ARBA00022452"/>
    </source>
</evidence>
<dbReference type="Pfam" id="PF02253">
    <property type="entry name" value="PLA1"/>
    <property type="match status" value="1"/>
</dbReference>
<comment type="catalytic activity">
    <reaction evidence="1 20">
        <text>a 1,2-diacyl-sn-glycero-3-phosphocholine + H2O = a 2-acyl-sn-glycero-3-phosphocholine + a fatty acid + H(+)</text>
        <dbReference type="Rhea" id="RHEA:18689"/>
        <dbReference type="ChEBI" id="CHEBI:15377"/>
        <dbReference type="ChEBI" id="CHEBI:15378"/>
        <dbReference type="ChEBI" id="CHEBI:28868"/>
        <dbReference type="ChEBI" id="CHEBI:57643"/>
        <dbReference type="ChEBI" id="CHEBI:57875"/>
        <dbReference type="EC" id="3.1.1.32"/>
    </reaction>
</comment>
<keyword evidence="8" id="KW-1134">Transmembrane beta strand</keyword>
<dbReference type="EC" id="3.1.1.4" evidence="6 20"/>
<keyword evidence="14 20" id="KW-0442">Lipid degradation</keyword>
<feature type="chain" id="PRO_5019618494" description="Phospholipase A1" evidence="20">
    <location>
        <begin position="26"/>
        <end position="362"/>
    </location>
</feature>
<dbReference type="PRINTS" id="PR01486">
    <property type="entry name" value="PHPHLIPASEA1"/>
</dbReference>
<keyword evidence="22" id="KW-1185">Reference proteome</keyword>
<evidence type="ECO:0000256" key="1">
    <source>
        <dbReference type="ARBA" id="ARBA00000111"/>
    </source>
</evidence>
<dbReference type="GO" id="GO:0009279">
    <property type="term" value="C:cell outer membrane"/>
    <property type="evidence" value="ECO:0007669"/>
    <property type="project" value="UniProtKB-SubCell"/>
</dbReference>
<dbReference type="PANTHER" id="PTHR40457">
    <property type="entry name" value="PHOSPHOLIPASE A1"/>
    <property type="match status" value="1"/>
</dbReference>
<keyword evidence="13 19" id="KW-0106">Calcium</keyword>
<dbReference type="InterPro" id="IPR003187">
    <property type="entry name" value="PLipase_A1"/>
</dbReference>
<feature type="signal peptide" evidence="20">
    <location>
        <begin position="1"/>
        <end position="25"/>
    </location>
</feature>
<evidence type="ECO:0000256" key="5">
    <source>
        <dbReference type="ARBA" id="ARBA00013179"/>
    </source>
</evidence>
<evidence type="ECO:0000256" key="20">
    <source>
        <dbReference type="RuleBase" id="RU366027"/>
    </source>
</evidence>
<dbReference type="SUPFAM" id="SSF56931">
    <property type="entry name" value="Outer membrane phospholipase A (OMPLA)"/>
    <property type="match status" value="1"/>
</dbReference>
<evidence type="ECO:0000256" key="12">
    <source>
        <dbReference type="ARBA" id="ARBA00022801"/>
    </source>
</evidence>
<keyword evidence="12 20" id="KW-0378">Hydrolase</keyword>
<dbReference type="GO" id="GO:0046872">
    <property type="term" value="F:metal ion binding"/>
    <property type="evidence" value="ECO:0007669"/>
    <property type="project" value="UniProtKB-KW"/>
</dbReference>
<evidence type="ECO:0000313" key="21">
    <source>
        <dbReference type="EMBL" id="RRJ18446.1"/>
    </source>
</evidence>
<keyword evidence="17 20" id="KW-0998">Cell outer membrane</keyword>
<dbReference type="AlphaFoldDB" id="A0A3P3QB57"/>
<evidence type="ECO:0000256" key="16">
    <source>
        <dbReference type="ARBA" id="ARBA00023136"/>
    </source>
</evidence>
<proteinExistence type="inferred from homology"/>
<dbReference type="OrthoDB" id="188433at2"/>
<evidence type="ECO:0000256" key="9">
    <source>
        <dbReference type="ARBA" id="ARBA00022692"/>
    </source>
</evidence>
<feature type="active site" description="Proton acceptor" evidence="18">
    <location>
        <position position="228"/>
    </location>
</feature>
<reference evidence="21 22" key="1">
    <citation type="submission" date="2018-11" db="EMBL/GenBank/DDBJ databases">
        <title>Draft genome analysis of Rheinheimera mesophila isolated from an industrial waste site.</title>
        <authorList>
            <person name="Yu Q."/>
            <person name="Qi Y."/>
            <person name="Zhang H."/>
            <person name="Lu Y."/>
            <person name="Pu J."/>
        </authorList>
    </citation>
    <scope>NUCLEOTIDE SEQUENCE [LARGE SCALE GENOMIC DNA]</scope>
    <source>
        <strain evidence="21 22">IITR13</strain>
    </source>
</reference>
<sequence length="362" mass="41129">MNRAQNLSKAAVFVSLSAASFAVSAQDVSVCQGTLDNTERLACYDRIFGTTATVLTDTETTQAEAEADLEVKPQAVASTEVVAEPVAVATVMQKYWELTPEEKRDRFVFRTYQPNFFLPAHLTSNINKAPQSPTRGQAEDNNNYKQMESKLQISLRAKLMTEFLLPGADLWFAFSQRSMWQLWNKQDSAPFRNTDYQPELIYVVPVAQQWGNLPGDWQVRMLQFGVAHQSNGQAKPLSRSWNKVYAGLAVDKGEFGLNWRYNQRISENGEEDDNPDLIDYIGSHEISANWLPGDATAQLTWRNDFSYLSRGSWQLDLTYPVDRSKLDGLRWHLQLFSGYGETLLDYNFRQNSIGLGVMLFNF</sequence>
<dbReference type="PANTHER" id="PTHR40457:SF1">
    <property type="entry name" value="PHOSPHOLIPASE A1"/>
    <property type="match status" value="1"/>
</dbReference>
<dbReference type="InterPro" id="IPR036541">
    <property type="entry name" value="PLipase_A1_sf"/>
</dbReference>
<evidence type="ECO:0000256" key="11">
    <source>
        <dbReference type="ARBA" id="ARBA00022729"/>
    </source>
</evidence>
<evidence type="ECO:0000256" key="15">
    <source>
        <dbReference type="ARBA" id="ARBA00023098"/>
    </source>
</evidence>
<feature type="binding site" description="in dimeric form" evidence="19">
    <location>
        <position position="238"/>
    </location>
    <ligand>
        <name>Ca(2+)</name>
        <dbReference type="ChEBI" id="CHEBI:29108"/>
        <label>1</label>
    </ligand>
</feature>